<dbReference type="Pfam" id="PF07944">
    <property type="entry name" value="Beta-AFase-like_GH127_cat"/>
    <property type="match status" value="1"/>
</dbReference>
<dbReference type="InterPro" id="IPR008928">
    <property type="entry name" value="6-hairpin_glycosidase_sf"/>
</dbReference>
<reference evidence="5 6" key="1">
    <citation type="submission" date="2018-08" db="EMBL/GenBank/DDBJ databases">
        <title>A genome reference for cultivated species of the human gut microbiota.</title>
        <authorList>
            <person name="Zou Y."/>
            <person name="Xue W."/>
            <person name="Luo G."/>
        </authorList>
    </citation>
    <scope>NUCLEOTIDE SEQUENCE [LARGE SCALE GENOMIC DNA]</scope>
    <source>
        <strain evidence="5 6">AF36-16BH</strain>
    </source>
</reference>
<dbReference type="EMBL" id="QRPE01000018">
    <property type="protein sequence ID" value="RHL91293.1"/>
    <property type="molecule type" value="Genomic_DNA"/>
</dbReference>
<evidence type="ECO:0000256" key="1">
    <source>
        <dbReference type="SAM" id="SignalP"/>
    </source>
</evidence>
<gene>
    <name evidence="5" type="ORF">DWZ95_14570</name>
</gene>
<sequence>MKRLVLNIGITLLVVTTVAAQQSDYPITPVDFTRVKITDNFWRSRMETNEKVTIPHAIKKNREDGRVDNFIFAAGIKKGKWKGAFGFNDTDVYKTLEGMAFTYQLNRSEVLSKEMDSLIYYIGAAQLPDGYLYTAWNLRARNYNDAWCMYREKPYDFLQGSHEFYNSGHMYEAAVAHYLATGKKNFLDIALKNADHIYELFGPGKIEAIPGHQEIEIGLIKLYRITGSAKYLELAKLFLDRRGKGILKGQTGCQDHKPVIEQDEAVGHAVRANYMYTAMADVAALTGDKDYIRAIDRLWENVVGKKMYLTGGMGAIYRGEAYGKDYELPNLAYAETCAAIAGVYWNHRMFLLHGDAKYMDVLERILYNGMISGVSLCGTKFFYPNPLHSDGKQTFNKGAAGRSEWFDCSCCPTNDVRFISSIPGYLYATRGKEVYVNLYVSSQVDLQLGKNKVRIEQQTGYPWNGTIRTTVSPARSSEFTVNFRLPGWTQGKPVPSDLYTYMNNRVVNPVVKVNGIAMDAPVDKGYIKINRKWKKGDVVELELPMEVKKVTAHANVENNHGRIALEYGPLVYCFEENDNGPVDRIILDSEAPFTVSFDSGLLGGVNVITANASVYTVDDIDISSARRTVKAIPYYAWNHRGNASMAVWIPYRIEKLIIR</sequence>
<evidence type="ECO:0000259" key="2">
    <source>
        <dbReference type="Pfam" id="PF07944"/>
    </source>
</evidence>
<dbReference type="InterPro" id="IPR049049">
    <property type="entry name" value="Beta-AFase-like_GH127_C"/>
</dbReference>
<dbReference type="GO" id="GO:0005975">
    <property type="term" value="P:carbohydrate metabolic process"/>
    <property type="evidence" value="ECO:0007669"/>
    <property type="project" value="InterPro"/>
</dbReference>
<feature type="signal peptide" evidence="1">
    <location>
        <begin position="1"/>
        <end position="19"/>
    </location>
</feature>
<name>A0A415N6W3_9BACE</name>
<organism evidence="5 6">
    <name type="scientific">Bacteroides intestinalis</name>
    <dbReference type="NCBI Taxonomy" id="329854"/>
    <lineage>
        <taxon>Bacteria</taxon>
        <taxon>Pseudomonadati</taxon>
        <taxon>Bacteroidota</taxon>
        <taxon>Bacteroidia</taxon>
        <taxon>Bacteroidales</taxon>
        <taxon>Bacteroidaceae</taxon>
        <taxon>Bacteroides</taxon>
    </lineage>
</organism>
<evidence type="ECO:0000259" key="4">
    <source>
        <dbReference type="Pfam" id="PF20737"/>
    </source>
</evidence>
<evidence type="ECO:0000313" key="6">
    <source>
        <dbReference type="Proteomes" id="UP000285013"/>
    </source>
</evidence>
<dbReference type="Gene3D" id="1.50.10.20">
    <property type="match status" value="1"/>
</dbReference>
<evidence type="ECO:0000313" key="5">
    <source>
        <dbReference type="EMBL" id="RHL91293.1"/>
    </source>
</evidence>
<keyword evidence="1" id="KW-0732">Signal</keyword>
<dbReference type="PANTHER" id="PTHR43465">
    <property type="entry name" value="DUF1680 DOMAIN PROTEIN (AFU_ORTHOLOGUE AFUA_1G08910)"/>
    <property type="match status" value="1"/>
</dbReference>
<dbReference type="AlphaFoldDB" id="A0A415N6W3"/>
<dbReference type="RefSeq" id="WP_118423288.1">
    <property type="nucleotide sequence ID" value="NZ_QRPE01000018.1"/>
</dbReference>
<feature type="domain" description="Non-reducing end beta-L-arabinofuranosidase-like GH127 catalytic" evidence="2">
    <location>
        <begin position="35"/>
        <end position="423"/>
    </location>
</feature>
<protein>
    <submittedName>
        <fullName evidence="5">Glycoside hydrolase family 127 protein</fullName>
    </submittedName>
</protein>
<dbReference type="PANTHER" id="PTHR43465:SF2">
    <property type="entry name" value="DUF1680 DOMAIN PROTEIN (AFU_ORTHOLOGUE AFUA_1G08910)"/>
    <property type="match status" value="1"/>
</dbReference>
<dbReference type="Proteomes" id="UP000285013">
    <property type="component" value="Unassembled WGS sequence"/>
</dbReference>
<dbReference type="InterPro" id="IPR049046">
    <property type="entry name" value="Beta-AFase-like_GH127_middle"/>
</dbReference>
<proteinExistence type="predicted"/>
<feature type="domain" description="Non-reducing end beta-L-arabinofuranosidase-like GH127 C-terminal" evidence="4">
    <location>
        <begin position="547"/>
        <end position="650"/>
    </location>
</feature>
<feature type="domain" description="Non-reducing end beta-L-arabinofuranosidase-like GH127 middle" evidence="3">
    <location>
        <begin position="433"/>
        <end position="545"/>
    </location>
</feature>
<dbReference type="Pfam" id="PF20736">
    <property type="entry name" value="Glyco_hydro127M"/>
    <property type="match status" value="1"/>
</dbReference>
<dbReference type="GO" id="GO:0016787">
    <property type="term" value="F:hydrolase activity"/>
    <property type="evidence" value="ECO:0007669"/>
    <property type="project" value="UniProtKB-KW"/>
</dbReference>
<comment type="caution">
    <text evidence="5">The sequence shown here is derived from an EMBL/GenBank/DDBJ whole genome shotgun (WGS) entry which is preliminary data.</text>
</comment>
<dbReference type="InterPro" id="IPR012878">
    <property type="entry name" value="Beta-AFase-like_GH127_cat"/>
</dbReference>
<feature type="chain" id="PRO_5019449403" evidence="1">
    <location>
        <begin position="20"/>
        <end position="659"/>
    </location>
</feature>
<dbReference type="Pfam" id="PF20737">
    <property type="entry name" value="Glyco_hydro127C"/>
    <property type="match status" value="1"/>
</dbReference>
<dbReference type="InterPro" id="IPR049174">
    <property type="entry name" value="Beta-AFase-like"/>
</dbReference>
<keyword evidence="5" id="KW-0378">Hydrolase</keyword>
<dbReference type="SUPFAM" id="SSF48208">
    <property type="entry name" value="Six-hairpin glycosidases"/>
    <property type="match status" value="1"/>
</dbReference>
<evidence type="ECO:0000259" key="3">
    <source>
        <dbReference type="Pfam" id="PF20736"/>
    </source>
</evidence>
<accession>A0A415N6W3</accession>